<evidence type="ECO:0008006" key="3">
    <source>
        <dbReference type="Google" id="ProtNLM"/>
    </source>
</evidence>
<proteinExistence type="predicted"/>
<protein>
    <recommendedName>
        <fullName evidence="3">Endonuclease/exonuclease/phosphatase domain-containing protein</fullName>
    </recommendedName>
</protein>
<keyword evidence="2" id="KW-1185">Reference proteome</keyword>
<organism evidence="1 2">
    <name type="scientific">Viridothelium virens</name>
    <name type="common">Speckled blister lichen</name>
    <name type="synonym">Trypethelium virens</name>
    <dbReference type="NCBI Taxonomy" id="1048519"/>
    <lineage>
        <taxon>Eukaryota</taxon>
        <taxon>Fungi</taxon>
        <taxon>Dikarya</taxon>
        <taxon>Ascomycota</taxon>
        <taxon>Pezizomycotina</taxon>
        <taxon>Dothideomycetes</taxon>
        <taxon>Dothideomycetes incertae sedis</taxon>
        <taxon>Trypetheliales</taxon>
        <taxon>Trypetheliaceae</taxon>
        <taxon>Viridothelium</taxon>
    </lineage>
</organism>
<reference evidence="1" key="1">
    <citation type="journal article" date="2020" name="Stud. Mycol.">
        <title>101 Dothideomycetes genomes: a test case for predicting lifestyles and emergence of pathogens.</title>
        <authorList>
            <person name="Haridas S."/>
            <person name="Albert R."/>
            <person name="Binder M."/>
            <person name="Bloem J."/>
            <person name="Labutti K."/>
            <person name="Salamov A."/>
            <person name="Andreopoulos B."/>
            <person name="Baker S."/>
            <person name="Barry K."/>
            <person name="Bills G."/>
            <person name="Bluhm B."/>
            <person name="Cannon C."/>
            <person name="Castanera R."/>
            <person name="Culley D."/>
            <person name="Daum C."/>
            <person name="Ezra D."/>
            <person name="Gonzalez J."/>
            <person name="Henrissat B."/>
            <person name="Kuo A."/>
            <person name="Liang C."/>
            <person name="Lipzen A."/>
            <person name="Lutzoni F."/>
            <person name="Magnuson J."/>
            <person name="Mondo S."/>
            <person name="Nolan M."/>
            <person name="Ohm R."/>
            <person name="Pangilinan J."/>
            <person name="Park H.-J."/>
            <person name="Ramirez L."/>
            <person name="Alfaro M."/>
            <person name="Sun H."/>
            <person name="Tritt A."/>
            <person name="Yoshinaga Y."/>
            <person name="Zwiers L.-H."/>
            <person name="Turgeon B."/>
            <person name="Goodwin S."/>
            <person name="Spatafora J."/>
            <person name="Crous P."/>
            <person name="Grigoriev I."/>
        </authorList>
    </citation>
    <scope>NUCLEOTIDE SEQUENCE</scope>
    <source>
        <strain evidence="1">Tuck. ex Michener</strain>
    </source>
</reference>
<dbReference type="EMBL" id="ML991788">
    <property type="protein sequence ID" value="KAF2235950.1"/>
    <property type="molecule type" value="Genomic_DNA"/>
</dbReference>
<evidence type="ECO:0000313" key="1">
    <source>
        <dbReference type="EMBL" id="KAF2235950.1"/>
    </source>
</evidence>
<sequence length="322" mass="36027">MVQRNSAQPLPLRILTHNIRYATSTPSKNELPWSERCPLILSQLRYHTRILDGLSASSNLASCFICLQEALHSQLQDILTGLNNLSPQGSSTLAAELPTGPAWAHIGVGREDGRKEGEYSPIIYPIQAFKLLDFQTRWLSPTPEQPSKGWDAGSTRILTVGVFEHRAIRRRLIACNTHLDNEGTVARKESIPIILETIKTMRQKWADADGEEPQFFLAGDFNSFPTQEAYLDTARSGVLGDIIDFVPLNQRYGNEVTFTGFVPDTDEDKDDIGRIDFIWLGPRKNVHGWEVAGYSVLPNVFDDGVFCSDHRCVVGDVTLFNK</sequence>
<dbReference type="Proteomes" id="UP000800092">
    <property type="component" value="Unassembled WGS sequence"/>
</dbReference>
<dbReference type="InterPro" id="IPR036691">
    <property type="entry name" value="Endo/exonu/phosph_ase_sf"/>
</dbReference>
<dbReference type="CDD" id="cd09083">
    <property type="entry name" value="EEP-1"/>
    <property type="match status" value="1"/>
</dbReference>
<dbReference type="InterPro" id="IPR050410">
    <property type="entry name" value="CCR4/nocturin_mRNA_transcr"/>
</dbReference>
<gene>
    <name evidence="1" type="ORF">EV356DRAFT_482941</name>
</gene>
<accession>A0A6A6HER6</accession>
<evidence type="ECO:0000313" key="2">
    <source>
        <dbReference type="Proteomes" id="UP000800092"/>
    </source>
</evidence>
<dbReference type="SUPFAM" id="SSF56219">
    <property type="entry name" value="DNase I-like"/>
    <property type="match status" value="1"/>
</dbReference>
<dbReference type="GO" id="GO:0000175">
    <property type="term" value="F:3'-5'-RNA exonuclease activity"/>
    <property type="evidence" value="ECO:0007669"/>
    <property type="project" value="TreeGrafter"/>
</dbReference>
<dbReference type="PANTHER" id="PTHR12121:SF36">
    <property type="entry name" value="ENDONUCLEASE_EXONUCLEASE_PHOSPHATASE DOMAIN-CONTAINING PROTEIN"/>
    <property type="match status" value="1"/>
</dbReference>
<name>A0A6A6HER6_VIRVR</name>
<dbReference type="OrthoDB" id="276515at2759"/>
<dbReference type="Gene3D" id="3.60.10.10">
    <property type="entry name" value="Endonuclease/exonuclease/phosphatase"/>
    <property type="match status" value="1"/>
</dbReference>
<dbReference type="AlphaFoldDB" id="A0A6A6HER6"/>
<dbReference type="PANTHER" id="PTHR12121">
    <property type="entry name" value="CARBON CATABOLITE REPRESSOR PROTEIN 4"/>
    <property type="match status" value="1"/>
</dbReference>